<dbReference type="Pfam" id="PF14028">
    <property type="entry name" value="Lant_dehydr_C"/>
    <property type="match status" value="1"/>
</dbReference>
<comment type="caution">
    <text evidence="3">The sequence shown here is derived from an EMBL/GenBank/DDBJ whole genome shotgun (WGS) entry which is preliminary data.</text>
</comment>
<organism evidence="3 4">
    <name type="scientific">Rhodococcus wratislaviensis NBRC 100605</name>
    <dbReference type="NCBI Taxonomy" id="1219028"/>
    <lineage>
        <taxon>Bacteria</taxon>
        <taxon>Bacillati</taxon>
        <taxon>Actinomycetota</taxon>
        <taxon>Actinomycetes</taxon>
        <taxon>Mycobacteriales</taxon>
        <taxon>Nocardiaceae</taxon>
        <taxon>Rhodococcus</taxon>
    </lineage>
</organism>
<dbReference type="Proteomes" id="UP000019491">
    <property type="component" value="Unassembled WGS sequence"/>
</dbReference>
<protein>
    <recommendedName>
        <fullName evidence="5">Lantibiotic dehydratase</fullName>
    </recommendedName>
</protein>
<sequence>MPSGFFVMRTPLLPVDVLASWGTDGADPRERLRSLATRPEVAEALWLASPELTARWQENTTTEGPLDRVERAVAAYLIRAATRPTPFGLFAGVGVGRLTGRDTALHVPPLSSLQRRSRLDMGVLAAEADRVERDVGSTDGLLFSPNTSLYRAAGRLRFVEARMTGTVRSHHLVAVDEDDALTATLQRAVGGARLDDLAAELVDDDIAVEDARHYVHELVDARILVSDAQPVVTGTGDPAAALCAALHRSPVTAPLAERFDTVCAHLAVLDQNGLGQPLSRYTTIVGDMREVVPDLDPARLVQVDLVKPSTGLTLSRRVVGELARAVALLHRITARRPDPMQEFQAAFDTRYGGAEVGLAQVLDEETGIGYHGSAHPDAEESPLLAGIELGLGSEPARTWSRRDGVLLELLTDALSRGAESIDLADADIQRLAEPDPLPLPNALSIMAIVLGDPQAGQLLVRGVAGPSGAALLGRFCHGDDELTAAVRAHLAAEQAHRPDAVFAEVVHLPEGRIGNILRRPVLREYELTYLGRSGAPAERQLTVDDLTVRIDGDRVVLRSRRLDREIVPRLTTAHNTTLNSLGMYRFLADLQNQGVASWMSWDWGPLADSLYLPRVTAGRLVLARARWRLTASEVDGLRDHDDVARLRAARNLPRVCTIAEFDNELVVDLDSPPWVHTMLRALKRGQPATLVETLGFDEPAAAGPDGKFTHELVVPFLRPPAPVPPKTPPLSRRVGSVPRNIPPGSDWLYLKVYTGTTGADAVMRTLGPPIRDAVDAGSATRWFFVRYADPDWHIRLRLTGNPEALREQIQPALSTALVPLIDNGMVWRVQLDTYQREIERYCGDEGMLLAEQAFHADSDAALGIVEMLSGDSALDARWRLTLAGTDRLLDDLGFDLPTRAALVRRQRGGFAAEFPGGPTQARELGRRYRTERAAIEQLLAAGGTQHPLAAFLRYFDIRSESLRRIGTELRELDHAGRLGVPLEAWAVSLAHMHANRMLRSVHRAQELVIHDLLDRHYRSRLARSSR</sequence>
<name>X0Q510_RHOWR</name>
<dbReference type="InterPro" id="IPR006827">
    <property type="entry name" value="Lant_deHydtase_N"/>
</dbReference>
<reference evidence="3 4" key="1">
    <citation type="submission" date="2014-02" db="EMBL/GenBank/DDBJ databases">
        <title>Whole genome shotgun sequence of Rhodococcus wratislaviensis NBRC 100605.</title>
        <authorList>
            <person name="Hosoyama A."/>
            <person name="Tsuchikane K."/>
            <person name="Yoshida I."/>
            <person name="Ohji S."/>
            <person name="Ichikawa N."/>
            <person name="Yamazoe A."/>
            <person name="Fujita N."/>
        </authorList>
    </citation>
    <scope>NUCLEOTIDE SEQUENCE [LARGE SCALE GENOMIC DNA]</scope>
    <source>
        <strain evidence="3 4">NBRC 100605</strain>
    </source>
</reference>
<evidence type="ECO:0000313" key="3">
    <source>
        <dbReference type="EMBL" id="GAF51479.1"/>
    </source>
</evidence>
<feature type="domain" description="Thiopeptide-type bacteriocin biosynthesis" evidence="2">
    <location>
        <begin position="747"/>
        <end position="1017"/>
    </location>
</feature>
<evidence type="ECO:0000259" key="2">
    <source>
        <dbReference type="Pfam" id="PF14028"/>
    </source>
</evidence>
<proteinExistence type="predicted"/>
<evidence type="ECO:0000259" key="1">
    <source>
        <dbReference type="Pfam" id="PF04738"/>
    </source>
</evidence>
<dbReference type="AlphaFoldDB" id="X0Q510"/>
<accession>X0Q510</accession>
<dbReference type="NCBIfam" id="TIGR03891">
    <property type="entry name" value="thiopep_ocin"/>
    <property type="match status" value="1"/>
</dbReference>
<keyword evidence="4" id="KW-1185">Reference proteome</keyword>
<dbReference type="EMBL" id="BAWF01000101">
    <property type="protein sequence ID" value="GAF51479.1"/>
    <property type="molecule type" value="Genomic_DNA"/>
</dbReference>
<evidence type="ECO:0008006" key="5">
    <source>
        <dbReference type="Google" id="ProtNLM"/>
    </source>
</evidence>
<evidence type="ECO:0000313" key="4">
    <source>
        <dbReference type="Proteomes" id="UP000019491"/>
    </source>
</evidence>
<dbReference type="InterPro" id="IPR023809">
    <property type="entry name" value="Thiopep_bacteriocin_synth_dom"/>
</dbReference>
<gene>
    <name evidence="3" type="ORF">RW1_101_00020</name>
</gene>
<dbReference type="Pfam" id="PF04738">
    <property type="entry name" value="Lant_dehydr_N"/>
    <property type="match status" value="1"/>
</dbReference>
<feature type="domain" description="Lantibiotic dehydratase N-terminal" evidence="1">
    <location>
        <begin position="38"/>
        <end position="673"/>
    </location>
</feature>